<evidence type="ECO:0000256" key="14">
    <source>
        <dbReference type="ARBA" id="ARBA00049303"/>
    </source>
</evidence>
<feature type="compositionally biased region" description="Acidic residues" evidence="17">
    <location>
        <begin position="23"/>
        <end position="42"/>
    </location>
</feature>
<evidence type="ECO:0000256" key="17">
    <source>
        <dbReference type="SAM" id="MobiDB-lite"/>
    </source>
</evidence>
<feature type="domain" description="Methyltransferase" evidence="18">
    <location>
        <begin position="277"/>
        <end position="374"/>
    </location>
</feature>
<dbReference type="SUPFAM" id="SSF57667">
    <property type="entry name" value="beta-beta-alpha zinc fingers"/>
    <property type="match status" value="1"/>
</dbReference>
<feature type="coiled-coil region" evidence="16">
    <location>
        <begin position="152"/>
        <end position="186"/>
    </location>
</feature>
<dbReference type="EMBL" id="DS499596">
    <property type="protein sequence ID" value="EDP52502.1"/>
    <property type="molecule type" value="Genomic_DNA"/>
</dbReference>
<dbReference type="Pfam" id="PF21137">
    <property type="entry name" value="ANM3_C2H2_Zf"/>
    <property type="match status" value="1"/>
</dbReference>
<dbReference type="Gene3D" id="3.40.50.150">
    <property type="entry name" value="Vaccinia Virus protein VP39"/>
    <property type="match status" value="1"/>
</dbReference>
<gene>
    <name evidence="21" type="ORF">AFUB_036680</name>
</gene>
<evidence type="ECO:0000256" key="10">
    <source>
        <dbReference type="ARBA" id="ARBA00022771"/>
    </source>
</evidence>
<evidence type="ECO:0000256" key="4">
    <source>
        <dbReference type="ARBA" id="ARBA00022490"/>
    </source>
</evidence>
<evidence type="ECO:0000256" key="12">
    <source>
        <dbReference type="ARBA" id="ARBA00023242"/>
    </source>
</evidence>
<dbReference type="OrthoDB" id="7848332at2759"/>
<dbReference type="VEuPathDB" id="FungiDB:AFUB_036680"/>
<sequence>MSATISSDRRVRDQDALSTTSSDDSDISNEEGWEDVEPDDETQPVIGLFSDKVYPDVQSMLQESKDKHGFDLRKIRKDLANLFRFTSDLDFLGTIRLVNYVRSQVKAGNTTPDVSSKDRFEDDAYLKPVLEDDALLYSLDDIEDEHSATAGTTEAERRVIELQEDLERLQSQFTEYRMAVQKSMEEQLSMDDEKLRSSPSGPSGKKMSKVEEADADYFVSYSYNGQFSTGSRAGYAFCANCHMLEAIHESMLKDTVRTDSYRDFIYDNKHLFKDKVVLDVGCGTGILSMFCAKAGAKKVISVDNSNIIDRAKEIIYENGFGDVITCIRGKIEEVTLPVSHVDIIVSEWMGYCLLFEAMFDSVIYARDRYLAPGGLMVPSDATLRIAPFADSEFISSHISFWDDVYGFKMGSMRKNIYDDALVRSVQPAAIPGDSDVFLELPLHTITVEELSFLKGFQVTLKEDIDALDGFVIWFDIFFMPSRDSTVPKNAVPSEMKKKGFVAFTTGPHGPETHWQQGVLLIDRERKKGVALKKGQAIAGKVGYQKREEGSRSLDITVEWDTQAGEQGAQKWVLQ</sequence>
<keyword evidence="11" id="KW-0862">Zinc</keyword>
<evidence type="ECO:0000256" key="13">
    <source>
        <dbReference type="ARBA" id="ARBA00047384"/>
    </source>
</evidence>
<keyword evidence="6 15" id="KW-0489">Methyltransferase</keyword>
<dbReference type="EC" id="2.1.1.319" evidence="3"/>
<dbReference type="InterPro" id="IPR055135">
    <property type="entry name" value="PRMT_dom"/>
</dbReference>
<dbReference type="HOGENOM" id="CLU_017375_6_0_1"/>
<evidence type="ECO:0000259" key="18">
    <source>
        <dbReference type="Pfam" id="PF13649"/>
    </source>
</evidence>
<dbReference type="CDD" id="cd02440">
    <property type="entry name" value="AdoMet_MTases"/>
    <property type="match status" value="1"/>
</dbReference>
<dbReference type="GO" id="GO:0005634">
    <property type="term" value="C:nucleus"/>
    <property type="evidence" value="ECO:0007669"/>
    <property type="project" value="UniProtKB-SubCell"/>
</dbReference>
<keyword evidence="8 15" id="KW-0949">S-adenosyl-L-methionine</keyword>
<evidence type="ECO:0000259" key="20">
    <source>
        <dbReference type="Pfam" id="PF22528"/>
    </source>
</evidence>
<evidence type="ECO:0000256" key="5">
    <source>
        <dbReference type="ARBA" id="ARBA00022553"/>
    </source>
</evidence>
<comment type="subcellular location">
    <subcellularLocation>
        <location evidence="2">Cytoplasm</location>
        <location evidence="2">Cytosol</location>
    </subcellularLocation>
    <subcellularLocation>
        <location evidence="1">Nucleus</location>
    </subcellularLocation>
</comment>
<evidence type="ECO:0000256" key="11">
    <source>
        <dbReference type="ARBA" id="ARBA00022833"/>
    </source>
</evidence>
<organism evidence="21 22">
    <name type="scientific">Aspergillus fumigatus (strain CBS 144.89 / FGSC A1163 / CEA10)</name>
    <name type="common">Neosartorya fumigata</name>
    <dbReference type="NCBI Taxonomy" id="451804"/>
    <lineage>
        <taxon>Eukaryota</taxon>
        <taxon>Fungi</taxon>
        <taxon>Dikarya</taxon>
        <taxon>Ascomycota</taxon>
        <taxon>Pezizomycotina</taxon>
        <taxon>Eurotiomycetes</taxon>
        <taxon>Eurotiomycetidae</taxon>
        <taxon>Eurotiales</taxon>
        <taxon>Aspergillaceae</taxon>
        <taxon>Aspergillus</taxon>
        <taxon>Aspergillus subgen. Fumigati</taxon>
    </lineage>
</organism>
<keyword evidence="16" id="KW-0175">Coiled coil</keyword>
<feature type="domain" description="Protein arginine N-methyltransferase" evidence="20">
    <location>
        <begin position="380"/>
        <end position="562"/>
    </location>
</feature>
<dbReference type="GO" id="GO:0008270">
    <property type="term" value="F:zinc ion binding"/>
    <property type="evidence" value="ECO:0007669"/>
    <property type="project" value="UniProtKB-KW"/>
</dbReference>
<dbReference type="Gene3D" id="2.70.160.11">
    <property type="entry name" value="Hnrnp arginine n-methyltransferase1"/>
    <property type="match status" value="1"/>
</dbReference>
<protein>
    <recommendedName>
        <fullName evidence="3">type I protein arginine methyltransferase</fullName>
        <ecNumber evidence="3">2.1.1.319</ecNumber>
    </recommendedName>
</protein>
<dbReference type="PANTHER" id="PTHR11006:SF116">
    <property type="entry name" value="PROTEIN METHYLTRANSFERASE"/>
    <property type="match status" value="1"/>
</dbReference>
<evidence type="ECO:0000256" key="16">
    <source>
        <dbReference type="SAM" id="Coils"/>
    </source>
</evidence>
<evidence type="ECO:0000259" key="19">
    <source>
        <dbReference type="Pfam" id="PF21137"/>
    </source>
</evidence>
<dbReference type="InterPro" id="IPR049482">
    <property type="entry name" value="ANM3-like_C2H2_Zf"/>
</dbReference>
<evidence type="ECO:0000256" key="8">
    <source>
        <dbReference type="ARBA" id="ARBA00022691"/>
    </source>
</evidence>
<evidence type="ECO:0000256" key="15">
    <source>
        <dbReference type="PROSITE-ProRule" id="PRU01015"/>
    </source>
</evidence>
<dbReference type="InterPro" id="IPR025799">
    <property type="entry name" value="Arg_MeTrfase"/>
</dbReference>
<evidence type="ECO:0000313" key="21">
    <source>
        <dbReference type="EMBL" id="EDP52502.1"/>
    </source>
</evidence>
<comment type="catalytic activity">
    <reaction evidence="14">
        <text>L-arginyl-[protein] + S-adenosyl-L-methionine = N(omega)-methyl-L-arginyl-[protein] + S-adenosyl-L-homocysteine + H(+)</text>
        <dbReference type="Rhea" id="RHEA:48100"/>
        <dbReference type="Rhea" id="RHEA-COMP:10532"/>
        <dbReference type="Rhea" id="RHEA-COMP:11990"/>
        <dbReference type="ChEBI" id="CHEBI:15378"/>
        <dbReference type="ChEBI" id="CHEBI:29965"/>
        <dbReference type="ChEBI" id="CHEBI:57856"/>
        <dbReference type="ChEBI" id="CHEBI:59789"/>
        <dbReference type="ChEBI" id="CHEBI:65280"/>
    </reaction>
    <physiologicalReaction direction="left-to-right" evidence="14">
        <dbReference type="Rhea" id="RHEA:48101"/>
    </physiologicalReaction>
</comment>
<feature type="region of interest" description="Disordered" evidence="17">
    <location>
        <begin position="1"/>
        <end position="42"/>
    </location>
</feature>
<dbReference type="SUPFAM" id="SSF53335">
    <property type="entry name" value="S-adenosyl-L-methionine-dependent methyltransferases"/>
    <property type="match status" value="1"/>
</dbReference>
<keyword evidence="10" id="KW-0863">Zinc-finger</keyword>
<comment type="catalytic activity">
    <reaction evidence="13">
        <text>L-arginyl-[protein] + 2 S-adenosyl-L-methionine = N(omega),N(omega)-dimethyl-L-arginyl-[protein] + 2 S-adenosyl-L-homocysteine + 2 H(+)</text>
        <dbReference type="Rhea" id="RHEA:48096"/>
        <dbReference type="Rhea" id="RHEA-COMP:10532"/>
        <dbReference type="Rhea" id="RHEA-COMP:11991"/>
        <dbReference type="ChEBI" id="CHEBI:15378"/>
        <dbReference type="ChEBI" id="CHEBI:29965"/>
        <dbReference type="ChEBI" id="CHEBI:57856"/>
        <dbReference type="ChEBI" id="CHEBI:59789"/>
        <dbReference type="ChEBI" id="CHEBI:61897"/>
        <dbReference type="EC" id="2.1.1.319"/>
    </reaction>
    <physiologicalReaction direction="left-to-right" evidence="13">
        <dbReference type="Rhea" id="RHEA:48097"/>
    </physiologicalReaction>
</comment>
<evidence type="ECO:0000313" key="22">
    <source>
        <dbReference type="Proteomes" id="UP000001699"/>
    </source>
</evidence>
<dbReference type="FunFam" id="3.40.50.150:FF:000034">
    <property type="entry name" value="Protein arginine N-methyltransferase 3"/>
    <property type="match status" value="1"/>
</dbReference>
<keyword evidence="7 15" id="KW-0808">Transferase</keyword>
<keyword evidence="4" id="KW-0963">Cytoplasm</keyword>
<dbReference type="Proteomes" id="UP000001699">
    <property type="component" value="Unassembled WGS sequence"/>
</dbReference>
<evidence type="ECO:0000256" key="1">
    <source>
        <dbReference type="ARBA" id="ARBA00004123"/>
    </source>
</evidence>
<evidence type="ECO:0000256" key="7">
    <source>
        <dbReference type="ARBA" id="ARBA00022679"/>
    </source>
</evidence>
<dbReference type="GO" id="GO:0042054">
    <property type="term" value="F:histone methyltransferase activity"/>
    <property type="evidence" value="ECO:0007669"/>
    <property type="project" value="TreeGrafter"/>
</dbReference>
<keyword evidence="22" id="KW-1185">Reference proteome</keyword>
<dbReference type="AlphaFoldDB" id="B0XWW8"/>
<dbReference type="FunFam" id="2.70.160.11:FF:000016">
    <property type="entry name" value="Protein arginine methyltransferase RmtB"/>
    <property type="match status" value="1"/>
</dbReference>
<dbReference type="GO" id="GO:0005829">
    <property type="term" value="C:cytosol"/>
    <property type="evidence" value="ECO:0007669"/>
    <property type="project" value="UniProtKB-SubCell"/>
</dbReference>
<keyword evidence="12" id="KW-0539">Nucleus</keyword>
<dbReference type="GO" id="GO:0035242">
    <property type="term" value="F:protein-arginine omega-N asymmetric methyltransferase activity"/>
    <property type="evidence" value="ECO:0007669"/>
    <property type="project" value="UniProtKB-EC"/>
</dbReference>
<keyword evidence="5" id="KW-0597">Phosphoprotein</keyword>
<dbReference type="PANTHER" id="PTHR11006">
    <property type="entry name" value="PROTEIN ARGININE N-METHYLTRANSFERASE"/>
    <property type="match status" value="1"/>
</dbReference>
<evidence type="ECO:0000256" key="2">
    <source>
        <dbReference type="ARBA" id="ARBA00004514"/>
    </source>
</evidence>
<dbReference type="PhylomeDB" id="B0XWW8"/>
<dbReference type="Pfam" id="PF13649">
    <property type="entry name" value="Methyltransf_25"/>
    <property type="match status" value="1"/>
</dbReference>
<dbReference type="InterPro" id="IPR036236">
    <property type="entry name" value="Znf_C2H2_sf"/>
</dbReference>
<proteinExistence type="predicted"/>
<dbReference type="Pfam" id="PF22528">
    <property type="entry name" value="PRMT_C"/>
    <property type="match status" value="1"/>
</dbReference>
<evidence type="ECO:0000256" key="6">
    <source>
        <dbReference type="ARBA" id="ARBA00022603"/>
    </source>
</evidence>
<reference evidence="21 22" key="1">
    <citation type="journal article" date="2008" name="PLoS Genet.">
        <title>Genomic islands in the pathogenic filamentous fungus Aspergillus fumigatus.</title>
        <authorList>
            <person name="Fedorova N.D."/>
            <person name="Khaldi N."/>
            <person name="Joardar V.S."/>
            <person name="Maiti R."/>
            <person name="Amedeo P."/>
            <person name="Anderson M.J."/>
            <person name="Crabtree J."/>
            <person name="Silva J.C."/>
            <person name="Badger J.H."/>
            <person name="Albarraq A."/>
            <person name="Angiuoli S."/>
            <person name="Bussey H."/>
            <person name="Bowyer P."/>
            <person name="Cotty P.J."/>
            <person name="Dyer P.S."/>
            <person name="Egan A."/>
            <person name="Galens K."/>
            <person name="Fraser-Liggett C.M."/>
            <person name="Haas B.J."/>
            <person name="Inman J.M."/>
            <person name="Kent R."/>
            <person name="Lemieux S."/>
            <person name="Malavazi I."/>
            <person name="Orvis J."/>
            <person name="Roemer T."/>
            <person name="Ronning C.M."/>
            <person name="Sundaram J.P."/>
            <person name="Sutton G."/>
            <person name="Turner G."/>
            <person name="Venter J.C."/>
            <person name="White O.R."/>
            <person name="Whitty B.R."/>
            <person name="Youngman P."/>
            <person name="Wolfe K.H."/>
            <person name="Goldman G.H."/>
            <person name="Wortman J.R."/>
            <person name="Jiang B."/>
            <person name="Denning D.W."/>
            <person name="Nierman W.C."/>
        </authorList>
    </citation>
    <scope>NUCLEOTIDE SEQUENCE [LARGE SCALE GENOMIC DNA]</scope>
    <source>
        <strain evidence="22">CBS 144.89 / FGSC A1163 / CEA10</strain>
    </source>
</reference>
<dbReference type="GO" id="GO:0032259">
    <property type="term" value="P:methylation"/>
    <property type="evidence" value="ECO:0007669"/>
    <property type="project" value="UniProtKB-KW"/>
</dbReference>
<keyword evidence="9" id="KW-0479">Metal-binding</keyword>
<evidence type="ECO:0000256" key="3">
    <source>
        <dbReference type="ARBA" id="ARBA00011925"/>
    </source>
</evidence>
<dbReference type="PROSITE" id="PS51678">
    <property type="entry name" value="SAM_MT_PRMT"/>
    <property type="match status" value="1"/>
</dbReference>
<feature type="region of interest" description="Disordered" evidence="17">
    <location>
        <begin position="187"/>
        <end position="208"/>
    </location>
</feature>
<dbReference type="InterPro" id="IPR029063">
    <property type="entry name" value="SAM-dependent_MTases_sf"/>
</dbReference>
<accession>B0XWW8</accession>
<evidence type="ECO:0000256" key="9">
    <source>
        <dbReference type="ARBA" id="ARBA00022723"/>
    </source>
</evidence>
<name>B0XWW8_ASPFC</name>
<dbReference type="InterPro" id="IPR041698">
    <property type="entry name" value="Methyltransf_25"/>
</dbReference>
<feature type="domain" description="Protein arginine N-methyltransferase 3-like C2H2 zinc finger" evidence="19">
    <location>
        <begin position="89"/>
        <end position="128"/>
    </location>
</feature>